<evidence type="ECO:0000256" key="1">
    <source>
        <dbReference type="ARBA" id="ARBA00022527"/>
    </source>
</evidence>
<dbReference type="InterPro" id="IPR011009">
    <property type="entry name" value="Kinase-like_dom_sf"/>
</dbReference>
<keyword evidence="12" id="KW-1185">Reference proteome</keyword>
<feature type="domain" description="Protein kinase" evidence="10">
    <location>
        <begin position="832"/>
        <end position="1107"/>
    </location>
</feature>
<dbReference type="CDD" id="cd14066">
    <property type="entry name" value="STKc_IRAK"/>
    <property type="match status" value="1"/>
</dbReference>
<dbReference type="PANTHER" id="PTHR47989:SF9">
    <property type="entry name" value="PROTEIN KINASE SUPERFAMILY PROTEIN"/>
    <property type="match status" value="1"/>
</dbReference>
<evidence type="ECO:0000256" key="5">
    <source>
        <dbReference type="ARBA" id="ARBA00022840"/>
    </source>
</evidence>
<gene>
    <name evidence="11" type="ORF">LIER_26952</name>
</gene>
<dbReference type="InterPro" id="IPR008271">
    <property type="entry name" value="Ser/Thr_kinase_AS"/>
</dbReference>
<feature type="compositionally biased region" description="Polar residues" evidence="7">
    <location>
        <begin position="145"/>
        <end position="154"/>
    </location>
</feature>
<feature type="region of interest" description="Disordered" evidence="7">
    <location>
        <begin position="53"/>
        <end position="233"/>
    </location>
</feature>
<proteinExistence type="predicted"/>
<evidence type="ECO:0000313" key="11">
    <source>
        <dbReference type="EMBL" id="GAA0173305.1"/>
    </source>
</evidence>
<protein>
    <recommendedName>
        <fullName evidence="10">Protein kinase domain-containing protein</fullName>
    </recommendedName>
</protein>
<dbReference type="Pfam" id="PF07714">
    <property type="entry name" value="PK_Tyr_Ser-Thr"/>
    <property type="match status" value="1"/>
</dbReference>
<evidence type="ECO:0000256" key="4">
    <source>
        <dbReference type="ARBA" id="ARBA00022777"/>
    </source>
</evidence>
<evidence type="ECO:0000259" key="10">
    <source>
        <dbReference type="PROSITE" id="PS50011"/>
    </source>
</evidence>
<name>A0AAV3RAH2_LITER</name>
<dbReference type="GO" id="GO:0004674">
    <property type="term" value="F:protein serine/threonine kinase activity"/>
    <property type="evidence" value="ECO:0007669"/>
    <property type="project" value="UniProtKB-KW"/>
</dbReference>
<keyword evidence="8" id="KW-1133">Transmembrane helix</keyword>
<sequence length="1227" mass="132561">MKLMMLKVCVFSCFLVLQGSFAVSGGYTSVVPAFAPIVEETIGQFYNAKTFPRNAPSSASPSSGTIPNPSVGPVPLNLVPEPKTIAPSLLPNVPTSMPPSSSDDLPGTSSGSVPISQPSNDQVKSPQNPGNYVVGPQTPEPIASPSRQSPQKSATMKPPMPEFVPPNPNQNSSIDVPNVPLEPAPSALKETLPPSPTLSKEPPSNASCDTSYCIVREHNSSPKSTPYPDISSGKPVAAPVAGLGNHHLPVNPSPAYVVAPHPWNDPARAAKPVAAPMHSNHLPPAYHSTTNAPSAQRGKEDLKAPPPLPYPYPAPNFRSESPGAVPSTDTQRHHYPIHRTTAPAPTVKEVPTPLPYSSSAPNFGSESPVAAPSTDTRGHHYPIDNTKAPASTMKGAPPPLSYPDSAPNFGSEPPASVPSTATQRHHYPVNRTTAPSPVKGVSPPLPDPIFAPNPEVQPPSSFPRTTTPRHHHQRDKPVSPSSSISGVPHASPQEEPDYQKTDFRNHASPPLRSEDHYSPAPSVFGASPPRTITVPLPPPKSSHARSLPKFPKMPVQLLPPPPPDEDCATLTCSEPLTNGPPGPPCLCVLPILVGLRLNVALYTFFPLVSELAVEVSSELPLQQSQVRIMGANEATQDPEKTIVLIDLVPIGEKFDRTTAYLIFQRLWYKQVDIKASLFSDYEVLYVRYPGLPPSPPSASPDIDAVYNDPYHNHENNARTMKPFGVDVSRMRHNKGPNRSVIAIIVLSASLALILSCVLVWVFLFKNRSVSVQERIPPGAADASLAKSSGGLASLVGSGASSAAVSLRSGIAAYTGSAKTFSSSEIERATSNFNEMGVLGEGGFGRVYSGVLDDGTEVAVKVLKRDDHQGSREFLAEVEMLSRLHHRNLLKLIGICIEERARSLVYELIPNGSVESHLHGVDKGTAPLDWSARLKIALGAARGLAYLHEDSSPRVIHRDFKASNILLEHDFTPKVSDFGLARIALDENRHISTRVMGTFGYVAPEYAMTGHLLVKSDVYSYGVVLLELLTGRKPVDMSQPPGEENLVSCSRPLLSSKEGLELIVDQSLGPNFPFDSITKVAAIASMCIQPEVSNRPFMGEVVQALKLVYNECEETKEVGSRRCTQEDISIDMDERIRTYSELDPPHCTLPEVSHHDSRIDFGNVYSVSELLSSSMRSERIENESVRRHSSSGPLRSMNTRWLLQHMRRLSGDSISEHGVIYRLRARSH</sequence>
<comment type="caution">
    <text evidence="11">The sequence shown here is derived from an EMBL/GenBank/DDBJ whole genome shotgun (WGS) entry which is preliminary data.</text>
</comment>
<dbReference type="FunFam" id="3.30.200.20:FF:000146">
    <property type="entry name" value="receptor-like serine/threonine-protein kinase ALE2"/>
    <property type="match status" value="1"/>
</dbReference>
<dbReference type="InterPro" id="IPR001245">
    <property type="entry name" value="Ser-Thr/Tyr_kinase_cat_dom"/>
</dbReference>
<evidence type="ECO:0000256" key="6">
    <source>
        <dbReference type="PROSITE-ProRule" id="PRU10141"/>
    </source>
</evidence>
<feature type="chain" id="PRO_5043887175" description="Protein kinase domain-containing protein" evidence="9">
    <location>
        <begin position="23"/>
        <end position="1227"/>
    </location>
</feature>
<dbReference type="Gene3D" id="1.10.510.10">
    <property type="entry name" value="Transferase(Phosphotransferase) domain 1"/>
    <property type="match status" value="1"/>
</dbReference>
<keyword evidence="8" id="KW-0812">Transmembrane</keyword>
<dbReference type="InterPro" id="IPR017441">
    <property type="entry name" value="Protein_kinase_ATP_BS"/>
</dbReference>
<feature type="compositionally biased region" description="Pro residues" evidence="7">
    <location>
        <begin position="304"/>
        <end position="314"/>
    </location>
</feature>
<keyword evidence="9" id="KW-0732">Signal</keyword>
<feature type="compositionally biased region" description="Low complexity" evidence="7">
    <location>
        <begin position="478"/>
        <end position="491"/>
    </location>
</feature>
<evidence type="ECO:0000256" key="3">
    <source>
        <dbReference type="ARBA" id="ARBA00022741"/>
    </source>
</evidence>
<organism evidence="11 12">
    <name type="scientific">Lithospermum erythrorhizon</name>
    <name type="common">Purple gromwell</name>
    <name type="synonym">Lithospermum officinale var. erythrorhizon</name>
    <dbReference type="NCBI Taxonomy" id="34254"/>
    <lineage>
        <taxon>Eukaryota</taxon>
        <taxon>Viridiplantae</taxon>
        <taxon>Streptophyta</taxon>
        <taxon>Embryophyta</taxon>
        <taxon>Tracheophyta</taxon>
        <taxon>Spermatophyta</taxon>
        <taxon>Magnoliopsida</taxon>
        <taxon>eudicotyledons</taxon>
        <taxon>Gunneridae</taxon>
        <taxon>Pentapetalae</taxon>
        <taxon>asterids</taxon>
        <taxon>lamiids</taxon>
        <taxon>Boraginales</taxon>
        <taxon>Boraginaceae</taxon>
        <taxon>Boraginoideae</taxon>
        <taxon>Lithospermeae</taxon>
        <taxon>Lithospermum</taxon>
    </lineage>
</organism>
<dbReference type="GO" id="GO:0005524">
    <property type="term" value="F:ATP binding"/>
    <property type="evidence" value="ECO:0007669"/>
    <property type="project" value="UniProtKB-UniRule"/>
</dbReference>
<feature type="compositionally biased region" description="Pro residues" evidence="7">
    <location>
        <begin position="443"/>
        <end position="461"/>
    </location>
</feature>
<dbReference type="PROSITE" id="PS50011">
    <property type="entry name" value="PROTEIN_KINASE_DOM"/>
    <property type="match status" value="1"/>
</dbReference>
<dbReference type="EMBL" id="BAABME010008538">
    <property type="protein sequence ID" value="GAA0173305.1"/>
    <property type="molecule type" value="Genomic_DNA"/>
</dbReference>
<dbReference type="Proteomes" id="UP001454036">
    <property type="component" value="Unassembled WGS sequence"/>
</dbReference>
<keyword evidence="1" id="KW-0723">Serine/threonine-protein kinase</keyword>
<dbReference type="Pfam" id="PF23180">
    <property type="entry name" value="ALE2_N"/>
    <property type="match status" value="1"/>
</dbReference>
<dbReference type="PROSITE" id="PS00107">
    <property type="entry name" value="PROTEIN_KINASE_ATP"/>
    <property type="match status" value="1"/>
</dbReference>
<dbReference type="Gene3D" id="3.30.200.20">
    <property type="entry name" value="Phosphorylase Kinase, domain 1"/>
    <property type="match status" value="1"/>
</dbReference>
<evidence type="ECO:0000313" key="12">
    <source>
        <dbReference type="Proteomes" id="UP001454036"/>
    </source>
</evidence>
<feature type="compositionally biased region" description="Polar residues" evidence="7">
    <location>
        <begin position="355"/>
        <end position="365"/>
    </location>
</feature>
<dbReference type="InterPro" id="IPR000719">
    <property type="entry name" value="Prot_kinase_dom"/>
</dbReference>
<dbReference type="PANTHER" id="PTHR47989">
    <property type="entry name" value="OS01G0750732 PROTEIN"/>
    <property type="match status" value="1"/>
</dbReference>
<dbReference type="SUPFAM" id="SSF56112">
    <property type="entry name" value="Protein kinase-like (PK-like)"/>
    <property type="match status" value="1"/>
</dbReference>
<feature type="compositionally biased region" description="Polar residues" evidence="7">
    <location>
        <begin position="93"/>
        <end position="130"/>
    </location>
</feature>
<keyword evidence="4" id="KW-0418">Kinase</keyword>
<dbReference type="AlphaFoldDB" id="A0AAV3RAH2"/>
<feature type="signal peptide" evidence="9">
    <location>
        <begin position="1"/>
        <end position="22"/>
    </location>
</feature>
<reference evidence="11 12" key="1">
    <citation type="submission" date="2024-01" db="EMBL/GenBank/DDBJ databases">
        <title>The complete chloroplast genome sequence of Lithospermum erythrorhizon: insights into the phylogenetic relationship among Boraginaceae species and the maternal lineages of purple gromwells.</title>
        <authorList>
            <person name="Okada T."/>
            <person name="Watanabe K."/>
        </authorList>
    </citation>
    <scope>NUCLEOTIDE SEQUENCE [LARGE SCALE GENOMIC DNA]</scope>
</reference>
<evidence type="ECO:0000256" key="8">
    <source>
        <dbReference type="SAM" id="Phobius"/>
    </source>
</evidence>
<feature type="region of interest" description="Disordered" evidence="7">
    <location>
        <begin position="276"/>
        <end position="555"/>
    </location>
</feature>
<dbReference type="InterPro" id="IPR057597">
    <property type="entry name" value="ALE2_N"/>
</dbReference>
<keyword evidence="3 6" id="KW-0547">Nucleotide-binding</keyword>
<keyword evidence="2" id="KW-0808">Transferase</keyword>
<evidence type="ECO:0000256" key="2">
    <source>
        <dbReference type="ARBA" id="ARBA00022679"/>
    </source>
</evidence>
<dbReference type="PROSITE" id="PS00108">
    <property type="entry name" value="PROTEIN_KINASE_ST"/>
    <property type="match status" value="1"/>
</dbReference>
<dbReference type="FunFam" id="1.10.510.10:FF:000051">
    <property type="entry name" value="Receptor-like serine/threonine-protein kinase ALE2"/>
    <property type="match status" value="1"/>
</dbReference>
<keyword evidence="8" id="KW-0472">Membrane</keyword>
<feature type="binding site" evidence="6">
    <location>
        <position position="860"/>
    </location>
    <ligand>
        <name>ATP</name>
        <dbReference type="ChEBI" id="CHEBI:30616"/>
    </ligand>
</feature>
<accession>A0AAV3RAH2</accession>
<evidence type="ECO:0000256" key="9">
    <source>
        <dbReference type="SAM" id="SignalP"/>
    </source>
</evidence>
<feature type="compositionally biased region" description="Pro residues" evidence="7">
    <location>
        <begin position="158"/>
        <end position="168"/>
    </location>
</feature>
<keyword evidence="5 6" id="KW-0067">ATP-binding</keyword>
<evidence type="ECO:0000256" key="7">
    <source>
        <dbReference type="SAM" id="MobiDB-lite"/>
    </source>
</evidence>
<feature type="transmembrane region" description="Helical" evidence="8">
    <location>
        <begin position="740"/>
        <end position="764"/>
    </location>
</feature>